<dbReference type="GO" id="GO:0003908">
    <property type="term" value="F:methylated-DNA-[protein]-cysteine S-methyltransferase activity"/>
    <property type="evidence" value="ECO:0007669"/>
    <property type="project" value="UniProtKB-UniRule"/>
</dbReference>
<keyword evidence="6 9" id="KW-0227">DNA damage</keyword>
<dbReference type="InterPro" id="IPR036388">
    <property type="entry name" value="WH-like_DNA-bd_sf"/>
</dbReference>
<evidence type="ECO:0000256" key="8">
    <source>
        <dbReference type="ARBA" id="ARBA00049348"/>
    </source>
</evidence>
<dbReference type="SUPFAM" id="SSF53155">
    <property type="entry name" value="Methylated DNA-protein cysteine methyltransferase domain"/>
    <property type="match status" value="1"/>
</dbReference>
<accession>A0A371K1G4</accession>
<dbReference type="InterPro" id="IPR001497">
    <property type="entry name" value="MethylDNA_cys_MeTrfase_AS"/>
</dbReference>
<dbReference type="PANTHER" id="PTHR10815:SF5">
    <property type="entry name" value="METHYLATED-DNA--PROTEIN-CYSTEINE METHYLTRANSFERASE"/>
    <property type="match status" value="1"/>
</dbReference>
<dbReference type="InterPro" id="IPR014048">
    <property type="entry name" value="MethylDNA_cys_MeTrfase_DNA-bd"/>
</dbReference>
<comment type="caution">
    <text evidence="12">The sequence shown here is derived from an EMBL/GenBank/DDBJ whole genome shotgun (WGS) entry which is preliminary data.</text>
</comment>
<dbReference type="SUPFAM" id="SSF46767">
    <property type="entry name" value="Methylated DNA-protein cysteine methyltransferase, C-terminal domain"/>
    <property type="match status" value="1"/>
</dbReference>
<feature type="domain" description="Methylguanine DNA methyltransferase ribonuclease-like" evidence="11">
    <location>
        <begin position="14"/>
        <end position="82"/>
    </location>
</feature>
<dbReference type="GO" id="GO:0032259">
    <property type="term" value="P:methylation"/>
    <property type="evidence" value="ECO:0007669"/>
    <property type="project" value="UniProtKB-KW"/>
</dbReference>
<protein>
    <recommendedName>
        <fullName evidence="9">Methylated-DNA--protein-cysteine methyltransferase</fullName>
        <ecNumber evidence="9">2.1.1.63</ecNumber>
    </recommendedName>
    <alternativeName>
        <fullName evidence="9">6-O-methylguanine-DNA methyltransferase</fullName>
        <shortName evidence="9">MGMT</shortName>
    </alternativeName>
    <alternativeName>
        <fullName evidence="9">O-6-methylguanine-DNA-alkyltransferase</fullName>
    </alternativeName>
</protein>
<comment type="subcellular location">
    <subcellularLocation>
        <location evidence="9">Cytoplasm</location>
    </subcellularLocation>
</comment>
<name>A0A371K1G4_9GAMM</name>
<dbReference type="InterPro" id="IPR036631">
    <property type="entry name" value="MGMT_N_sf"/>
</dbReference>
<dbReference type="Pfam" id="PF02870">
    <property type="entry name" value="Methyltransf_1N"/>
    <property type="match status" value="1"/>
</dbReference>
<evidence type="ECO:0000256" key="4">
    <source>
        <dbReference type="ARBA" id="ARBA00022603"/>
    </source>
</evidence>
<comment type="catalytic activity">
    <reaction evidence="1 9">
        <text>a 4-O-methyl-thymidine in DNA + L-cysteinyl-[protein] = a thymidine in DNA + S-methyl-L-cysteinyl-[protein]</text>
        <dbReference type="Rhea" id="RHEA:53428"/>
        <dbReference type="Rhea" id="RHEA-COMP:10131"/>
        <dbReference type="Rhea" id="RHEA-COMP:10132"/>
        <dbReference type="Rhea" id="RHEA-COMP:13555"/>
        <dbReference type="Rhea" id="RHEA-COMP:13556"/>
        <dbReference type="ChEBI" id="CHEBI:29950"/>
        <dbReference type="ChEBI" id="CHEBI:82612"/>
        <dbReference type="ChEBI" id="CHEBI:137386"/>
        <dbReference type="ChEBI" id="CHEBI:137387"/>
        <dbReference type="EC" id="2.1.1.63"/>
    </reaction>
</comment>
<dbReference type="EC" id="2.1.1.63" evidence="9"/>
<dbReference type="RefSeq" id="WP_115857178.1">
    <property type="nucleotide sequence ID" value="NZ_QTSU01000001.1"/>
</dbReference>
<dbReference type="FunFam" id="1.10.10.10:FF:000214">
    <property type="entry name" value="Methylated-DNA--protein-cysteine methyltransferase"/>
    <property type="match status" value="1"/>
</dbReference>
<reference evidence="12 13" key="1">
    <citation type="submission" date="2018-08" db="EMBL/GenBank/DDBJ databases">
        <title>Lysobacter sp. zong2l5, whole genome shotgun sequence.</title>
        <authorList>
            <person name="Zhang X."/>
            <person name="Feng G."/>
            <person name="Zhu H."/>
        </authorList>
    </citation>
    <scope>NUCLEOTIDE SEQUENCE [LARGE SCALE GENOMIC DNA]</scope>
    <source>
        <strain evidence="13">zong2l5</strain>
    </source>
</reference>
<proteinExistence type="inferred from homology"/>
<dbReference type="PROSITE" id="PS00374">
    <property type="entry name" value="MGMT"/>
    <property type="match status" value="1"/>
</dbReference>
<feature type="active site" description="Nucleophile; methyl group acceptor" evidence="9">
    <location>
        <position position="137"/>
    </location>
</feature>
<dbReference type="CDD" id="cd06445">
    <property type="entry name" value="ATase"/>
    <property type="match status" value="1"/>
</dbReference>
<dbReference type="InterPro" id="IPR036217">
    <property type="entry name" value="MethylDNA_cys_MeTrfase_DNAb"/>
</dbReference>
<dbReference type="InterPro" id="IPR008332">
    <property type="entry name" value="MethylG_MeTrfase_N"/>
</dbReference>
<evidence type="ECO:0000256" key="9">
    <source>
        <dbReference type="HAMAP-Rule" id="MF_00772"/>
    </source>
</evidence>
<evidence type="ECO:0000256" key="2">
    <source>
        <dbReference type="ARBA" id="ARBA00008711"/>
    </source>
</evidence>
<evidence type="ECO:0000313" key="12">
    <source>
        <dbReference type="EMBL" id="RDZ27734.1"/>
    </source>
</evidence>
<dbReference type="InterPro" id="IPR023546">
    <property type="entry name" value="MGMT"/>
</dbReference>
<dbReference type="Pfam" id="PF01035">
    <property type="entry name" value="DNA_binding_1"/>
    <property type="match status" value="1"/>
</dbReference>
<dbReference type="EMBL" id="QTSU01000001">
    <property type="protein sequence ID" value="RDZ27734.1"/>
    <property type="molecule type" value="Genomic_DNA"/>
</dbReference>
<evidence type="ECO:0000259" key="10">
    <source>
        <dbReference type="Pfam" id="PF01035"/>
    </source>
</evidence>
<dbReference type="OrthoDB" id="9802228at2"/>
<evidence type="ECO:0000313" key="13">
    <source>
        <dbReference type="Proteomes" id="UP000264492"/>
    </source>
</evidence>
<dbReference type="PANTHER" id="PTHR10815">
    <property type="entry name" value="METHYLATED-DNA--PROTEIN-CYSTEINE METHYLTRANSFERASE"/>
    <property type="match status" value="1"/>
</dbReference>
<evidence type="ECO:0000256" key="1">
    <source>
        <dbReference type="ARBA" id="ARBA00001286"/>
    </source>
</evidence>
<keyword evidence="5 9" id="KW-0808">Transferase</keyword>
<comment type="function">
    <text evidence="9">Involved in the cellular defense against the biological effects of O6-methylguanine (O6-MeG) and O4-methylthymine (O4-MeT) in DNA. Repairs the methylated nucleobase in DNA by stoichiometrically transferring the methyl group to a cysteine residue in the enzyme. This is a suicide reaction: the enzyme is irreversibly inactivated.</text>
</comment>
<dbReference type="Gene3D" id="3.30.160.70">
    <property type="entry name" value="Methylated DNA-protein cysteine methyltransferase domain"/>
    <property type="match status" value="1"/>
</dbReference>
<keyword evidence="3 9" id="KW-0963">Cytoplasm</keyword>
<keyword evidence="13" id="KW-1185">Reference proteome</keyword>
<dbReference type="GO" id="GO:0005737">
    <property type="term" value="C:cytoplasm"/>
    <property type="evidence" value="ECO:0007669"/>
    <property type="project" value="UniProtKB-SubCell"/>
</dbReference>
<gene>
    <name evidence="12" type="ORF">DX914_00710</name>
</gene>
<dbReference type="GO" id="GO:0006307">
    <property type="term" value="P:DNA alkylation repair"/>
    <property type="evidence" value="ECO:0007669"/>
    <property type="project" value="UniProtKB-UniRule"/>
</dbReference>
<dbReference type="Proteomes" id="UP000264492">
    <property type="component" value="Unassembled WGS sequence"/>
</dbReference>
<comment type="similarity">
    <text evidence="2 9">Belongs to the MGMT family.</text>
</comment>
<keyword evidence="7 9" id="KW-0234">DNA repair</keyword>
<evidence type="ECO:0000256" key="6">
    <source>
        <dbReference type="ARBA" id="ARBA00022763"/>
    </source>
</evidence>
<sequence>MSTIRLKSGAVTWQRIASPVGPLLLASGEDGLRLIEFEAPWHPVAMDAHWREGDDAVLQAARAQLDEYFAGSRREFSLPLAPHGTPFQLQCWRTLALIPFGATWSYAQMARHIGQPSATRAVGAANGRNPLPIVLPCHRVIGADGSLTGFGGGLPTKRYLLELEGALAPATDDLFG</sequence>
<evidence type="ECO:0000256" key="5">
    <source>
        <dbReference type="ARBA" id="ARBA00022679"/>
    </source>
</evidence>
<dbReference type="Gene3D" id="1.10.10.10">
    <property type="entry name" value="Winged helix-like DNA-binding domain superfamily/Winged helix DNA-binding domain"/>
    <property type="match status" value="1"/>
</dbReference>
<feature type="domain" description="Methylated-DNA-[protein]-cysteine S-methyltransferase DNA binding" evidence="10">
    <location>
        <begin position="86"/>
        <end position="166"/>
    </location>
</feature>
<dbReference type="HAMAP" id="MF_00772">
    <property type="entry name" value="OGT"/>
    <property type="match status" value="1"/>
</dbReference>
<keyword evidence="4 9" id="KW-0489">Methyltransferase</keyword>
<comment type="miscellaneous">
    <text evidence="9">This enzyme catalyzes only one turnover and therefore is not strictly catalytic. According to one definition, an enzyme is a biocatalyst that acts repeatedly and over many reaction cycles.</text>
</comment>
<evidence type="ECO:0000256" key="7">
    <source>
        <dbReference type="ARBA" id="ARBA00023204"/>
    </source>
</evidence>
<evidence type="ECO:0000259" key="11">
    <source>
        <dbReference type="Pfam" id="PF02870"/>
    </source>
</evidence>
<comment type="catalytic activity">
    <reaction evidence="8 9">
        <text>a 6-O-methyl-2'-deoxyguanosine in DNA + L-cysteinyl-[protein] = S-methyl-L-cysteinyl-[protein] + a 2'-deoxyguanosine in DNA</text>
        <dbReference type="Rhea" id="RHEA:24000"/>
        <dbReference type="Rhea" id="RHEA-COMP:10131"/>
        <dbReference type="Rhea" id="RHEA-COMP:10132"/>
        <dbReference type="Rhea" id="RHEA-COMP:11367"/>
        <dbReference type="Rhea" id="RHEA-COMP:11368"/>
        <dbReference type="ChEBI" id="CHEBI:29950"/>
        <dbReference type="ChEBI" id="CHEBI:82612"/>
        <dbReference type="ChEBI" id="CHEBI:85445"/>
        <dbReference type="ChEBI" id="CHEBI:85448"/>
        <dbReference type="EC" id="2.1.1.63"/>
    </reaction>
</comment>
<evidence type="ECO:0000256" key="3">
    <source>
        <dbReference type="ARBA" id="ARBA00022490"/>
    </source>
</evidence>
<organism evidence="12 13">
    <name type="scientific">Lysobacter silvisoli</name>
    <dbReference type="NCBI Taxonomy" id="2293254"/>
    <lineage>
        <taxon>Bacteria</taxon>
        <taxon>Pseudomonadati</taxon>
        <taxon>Pseudomonadota</taxon>
        <taxon>Gammaproteobacteria</taxon>
        <taxon>Lysobacterales</taxon>
        <taxon>Lysobacteraceae</taxon>
        <taxon>Lysobacter</taxon>
    </lineage>
</organism>
<dbReference type="AlphaFoldDB" id="A0A371K1G4"/>
<dbReference type="NCBIfam" id="TIGR00589">
    <property type="entry name" value="ogt"/>
    <property type="match status" value="1"/>
</dbReference>